<evidence type="ECO:0000313" key="4">
    <source>
        <dbReference type="Proteomes" id="UP001556367"/>
    </source>
</evidence>
<dbReference type="Proteomes" id="UP001556367">
    <property type="component" value="Unassembled WGS sequence"/>
</dbReference>
<protein>
    <recommendedName>
        <fullName evidence="2">DUF5648 domain-containing protein</fullName>
    </recommendedName>
</protein>
<reference evidence="4" key="1">
    <citation type="submission" date="2024-06" db="EMBL/GenBank/DDBJ databases">
        <title>Multi-omics analyses provide insights into the biosynthesis of the anticancer antibiotic pleurotin in Hohenbuehelia grisea.</title>
        <authorList>
            <person name="Weaver J.A."/>
            <person name="Alberti F."/>
        </authorList>
    </citation>
    <scope>NUCLEOTIDE SEQUENCE [LARGE SCALE GENOMIC DNA]</scope>
    <source>
        <strain evidence="4">T-177</strain>
    </source>
</reference>
<proteinExistence type="predicted"/>
<keyword evidence="4" id="KW-1185">Reference proteome</keyword>
<comment type="caution">
    <text evidence="3">The sequence shown here is derived from an EMBL/GenBank/DDBJ whole genome shotgun (WGS) entry which is preliminary data.</text>
</comment>
<name>A0ABR3IPP4_9AGAR</name>
<sequence length="296" mass="32659">MSSPGPRQIKCLAKPSRVLLPSPTKGVCCIKSGRLGLHLSNQRLLFLPELLSLPYFLQLAFIFSHAHFHSINPASVMKFSFFFSVAAAVLYASQVMSLPAGPGELEERTIKHPAPSAPYRPATPPQAPPAPPANVHKPPPHVNQNCARAGEAAFLLRGFSMHARDHFYTTNAHEMQTATTTGYTKESHAAKVFTKAQTNTIPLHRLYNGHHHVNDHFYTTSEHEANNAATKLGYTREGVAAHIYGTQICGSVPLHRLYNPHMRNHFYTIAEHEANNAARHLGYLREGVAGFVLPPM</sequence>
<dbReference type="Pfam" id="PF18885">
    <property type="entry name" value="DUF5648"/>
    <property type="match status" value="1"/>
</dbReference>
<feature type="domain" description="DUF5648" evidence="2">
    <location>
        <begin position="155"/>
        <end position="292"/>
    </location>
</feature>
<gene>
    <name evidence="3" type="ORF">HGRIS_000773</name>
</gene>
<evidence type="ECO:0000313" key="3">
    <source>
        <dbReference type="EMBL" id="KAL0945262.1"/>
    </source>
</evidence>
<feature type="compositionally biased region" description="Pro residues" evidence="1">
    <location>
        <begin position="115"/>
        <end position="132"/>
    </location>
</feature>
<dbReference type="EMBL" id="JASNQZ010000018">
    <property type="protein sequence ID" value="KAL0945262.1"/>
    <property type="molecule type" value="Genomic_DNA"/>
</dbReference>
<dbReference type="InterPro" id="IPR043708">
    <property type="entry name" value="DUF5648"/>
</dbReference>
<evidence type="ECO:0000256" key="1">
    <source>
        <dbReference type="SAM" id="MobiDB-lite"/>
    </source>
</evidence>
<organism evidence="3 4">
    <name type="scientific">Hohenbuehelia grisea</name>
    <dbReference type="NCBI Taxonomy" id="104357"/>
    <lineage>
        <taxon>Eukaryota</taxon>
        <taxon>Fungi</taxon>
        <taxon>Dikarya</taxon>
        <taxon>Basidiomycota</taxon>
        <taxon>Agaricomycotina</taxon>
        <taxon>Agaricomycetes</taxon>
        <taxon>Agaricomycetidae</taxon>
        <taxon>Agaricales</taxon>
        <taxon>Pleurotineae</taxon>
        <taxon>Pleurotaceae</taxon>
        <taxon>Hohenbuehelia</taxon>
    </lineage>
</organism>
<evidence type="ECO:0000259" key="2">
    <source>
        <dbReference type="Pfam" id="PF18885"/>
    </source>
</evidence>
<feature type="region of interest" description="Disordered" evidence="1">
    <location>
        <begin position="113"/>
        <end position="144"/>
    </location>
</feature>
<accession>A0ABR3IPP4</accession>